<dbReference type="GO" id="GO:0008410">
    <property type="term" value="F:CoA-transferase activity"/>
    <property type="evidence" value="ECO:0007669"/>
    <property type="project" value="TreeGrafter"/>
</dbReference>
<dbReference type="PANTHER" id="PTHR48207:SF3">
    <property type="entry name" value="SUCCINATE--HYDROXYMETHYLGLUTARATE COA-TRANSFERASE"/>
    <property type="match status" value="1"/>
</dbReference>
<protein>
    <submittedName>
        <fullName evidence="2">Succinyl-CoA--L-malate CoA-transferase beta subunit</fullName>
        <ecNumber evidence="2">2.8.3.22</ecNumber>
    </submittedName>
</protein>
<proteinExistence type="predicted"/>
<dbReference type="Gene3D" id="3.30.1540.10">
    <property type="entry name" value="formyl-coa transferase, domain 3"/>
    <property type="match status" value="1"/>
</dbReference>
<dbReference type="InterPro" id="IPR003673">
    <property type="entry name" value="CoA-Trfase_fam_III"/>
</dbReference>
<dbReference type="InterPro" id="IPR023606">
    <property type="entry name" value="CoA-Trfase_III_dom_1_sf"/>
</dbReference>
<keyword evidence="1 2" id="KW-0808">Transferase</keyword>
<dbReference type="Gene3D" id="3.40.50.10540">
    <property type="entry name" value="Crotonobetainyl-coa:carnitine coa-transferase, domain 1"/>
    <property type="match status" value="1"/>
</dbReference>
<dbReference type="EMBL" id="VSSQ01006683">
    <property type="protein sequence ID" value="MPM33515.1"/>
    <property type="molecule type" value="Genomic_DNA"/>
</dbReference>
<evidence type="ECO:0000256" key="1">
    <source>
        <dbReference type="ARBA" id="ARBA00022679"/>
    </source>
</evidence>
<dbReference type="PANTHER" id="PTHR48207">
    <property type="entry name" value="SUCCINATE--HYDROXYMETHYLGLUTARATE COA-TRANSFERASE"/>
    <property type="match status" value="1"/>
</dbReference>
<dbReference type="Pfam" id="PF02515">
    <property type="entry name" value="CoA_transf_3"/>
    <property type="match status" value="1"/>
</dbReference>
<organism evidence="2">
    <name type="scientific">bioreactor metagenome</name>
    <dbReference type="NCBI Taxonomy" id="1076179"/>
    <lineage>
        <taxon>unclassified sequences</taxon>
        <taxon>metagenomes</taxon>
        <taxon>ecological metagenomes</taxon>
    </lineage>
</organism>
<accession>A0A644YY25</accession>
<comment type="caution">
    <text evidence="2">The sequence shown here is derived from an EMBL/GenBank/DDBJ whole genome shotgun (WGS) entry which is preliminary data.</text>
</comment>
<dbReference type="InterPro" id="IPR050483">
    <property type="entry name" value="CoA-transferase_III_domain"/>
</dbReference>
<dbReference type="AlphaFoldDB" id="A0A644YY25"/>
<reference evidence="2" key="1">
    <citation type="submission" date="2019-08" db="EMBL/GenBank/DDBJ databases">
        <authorList>
            <person name="Kucharzyk K."/>
            <person name="Murdoch R.W."/>
            <person name="Higgins S."/>
            <person name="Loffler F."/>
        </authorList>
    </citation>
    <scope>NUCLEOTIDE SEQUENCE</scope>
</reference>
<dbReference type="InterPro" id="IPR044855">
    <property type="entry name" value="CoA-Trfase_III_dom3_sf"/>
</dbReference>
<evidence type="ECO:0000313" key="2">
    <source>
        <dbReference type="EMBL" id="MPM33515.1"/>
    </source>
</evidence>
<gene>
    <name evidence="2" type="primary">smtB_6</name>
    <name evidence="2" type="ORF">SDC9_80091</name>
</gene>
<sequence>MRDGSRFNDACPYEAYKAKDGYFVFADARSWKMFCEEVIEMPELSNDPRFAKSETRIQHREELRAIIEGWAADKTVAEIVEAKATLLPCAPVNNFEQVYNDEHIRVAREMFIEVPLADGNKMTITNNPIKMSDFRCRPEKGPSLPGGDNDDILKELGFDGETIADWRSRGLIS</sequence>
<dbReference type="EC" id="2.8.3.22" evidence="2"/>
<dbReference type="SUPFAM" id="SSF89796">
    <property type="entry name" value="CoA-transferase family III (CaiB/BaiF)"/>
    <property type="match status" value="1"/>
</dbReference>
<name>A0A644YY25_9ZZZZ</name>